<gene>
    <name evidence="3" type="ORF">ATO9_10780</name>
</gene>
<dbReference type="STRING" id="1461694.ATO9_10780"/>
<organism evidence="3 4">
    <name type="scientific">Pseudooceanicola atlanticus</name>
    <dbReference type="NCBI Taxonomy" id="1461694"/>
    <lineage>
        <taxon>Bacteria</taxon>
        <taxon>Pseudomonadati</taxon>
        <taxon>Pseudomonadota</taxon>
        <taxon>Alphaproteobacteria</taxon>
        <taxon>Rhodobacterales</taxon>
        <taxon>Paracoccaceae</taxon>
        <taxon>Pseudooceanicola</taxon>
    </lineage>
</organism>
<evidence type="ECO:0008006" key="5">
    <source>
        <dbReference type="Google" id="ProtNLM"/>
    </source>
</evidence>
<proteinExistence type="inferred from homology"/>
<comment type="caution">
    <text evidence="3">The sequence shown here is derived from an EMBL/GenBank/DDBJ whole genome shotgun (WGS) entry which is preliminary data.</text>
</comment>
<dbReference type="Gene3D" id="3.90.226.10">
    <property type="entry name" value="2-enoyl-CoA Hydratase, Chain A, domain 1"/>
    <property type="match status" value="1"/>
</dbReference>
<dbReference type="GO" id="GO:0016829">
    <property type="term" value="F:lyase activity"/>
    <property type="evidence" value="ECO:0007669"/>
    <property type="project" value="UniProtKB-KW"/>
</dbReference>
<name>A0A0A0EFG6_9RHOB</name>
<dbReference type="InterPro" id="IPR014748">
    <property type="entry name" value="Enoyl-CoA_hydra_C"/>
</dbReference>
<dbReference type="Gene3D" id="1.10.12.10">
    <property type="entry name" value="Lyase 2-enoyl-coa Hydratase, Chain A, domain 2"/>
    <property type="match status" value="1"/>
</dbReference>
<dbReference type="eggNOG" id="COG1024">
    <property type="taxonomic scope" value="Bacteria"/>
</dbReference>
<keyword evidence="4" id="KW-1185">Reference proteome</keyword>
<dbReference type="EMBL" id="AQQX01000003">
    <property type="protein sequence ID" value="KGM49149.1"/>
    <property type="molecule type" value="Genomic_DNA"/>
</dbReference>
<evidence type="ECO:0000313" key="4">
    <source>
        <dbReference type="Proteomes" id="UP000030004"/>
    </source>
</evidence>
<dbReference type="SUPFAM" id="SSF52096">
    <property type="entry name" value="ClpP/crotonase"/>
    <property type="match status" value="1"/>
</dbReference>
<dbReference type="PANTHER" id="PTHR11941:SF133">
    <property type="entry name" value="1,2-EPOXYPHENYLACETYL-COA ISOMERASE"/>
    <property type="match status" value="1"/>
</dbReference>
<sequence length="260" mass="27279">MYVTRTDPAPGVAQLTLDRPDRMNALSMNLARDLLDALEDVAADDGIGAVILTGAGRGFCAGGDVKEMERNRDKSLAQRRDDLALMHRIPACLATMPQVVVAAVNGAAYGAGFAVALSCEIVLAAQGARFGTAFLKQGLVSDFGLSYQLTRLAGPAHARQIIFTDRVLSAEDAHALSLVVEVTAPADLLPRALTLATGIAAWPGEARAGMKSLLRQAETADHATMLDAEAQMQGRMIVSDAHAAAVDAFNTANSPRKGQT</sequence>
<comment type="similarity">
    <text evidence="1">Belongs to the enoyl-CoA hydratase/isomerase family.</text>
</comment>
<reference evidence="3 4" key="1">
    <citation type="journal article" date="2015" name="Antonie Van Leeuwenhoek">
        <title>Pseudooceanicola atlanticus gen. nov. sp. nov., isolated from surface seawater of the Atlantic Ocean and reclassification of Oceanicola batsensis, Oceanicola marinus, Oceanicola nitratireducens, Oceanicola nanhaiensis, Oceanicola antarcticus and Oceanicola flagellatus, as Pseudooceanicola batsensis comb. nov., Pseudooceanicola marinus comb. nov., Pseudooceanicola nitratireducens comb. nov., Pseudooceanicola nanhaiensis comb. nov., Pseudooceanicola antarcticus comb. nov., and Pseudooceanicola flagellatus comb. nov.</title>
        <authorList>
            <person name="Lai Q."/>
            <person name="Li G."/>
            <person name="Liu X."/>
            <person name="Du Y."/>
            <person name="Sun F."/>
            <person name="Shao Z."/>
        </authorList>
    </citation>
    <scope>NUCLEOTIDE SEQUENCE [LARGE SCALE GENOMIC DNA]</scope>
    <source>
        <strain evidence="3 4">22II-s11g</strain>
    </source>
</reference>
<dbReference type="InterPro" id="IPR029045">
    <property type="entry name" value="ClpP/crotonase-like_dom_sf"/>
</dbReference>
<dbReference type="Proteomes" id="UP000030004">
    <property type="component" value="Unassembled WGS sequence"/>
</dbReference>
<evidence type="ECO:0000256" key="2">
    <source>
        <dbReference type="ARBA" id="ARBA00023239"/>
    </source>
</evidence>
<accession>A0A0A0EFG6</accession>
<protein>
    <recommendedName>
        <fullName evidence="5">Enoyl-CoA hydratase</fullName>
    </recommendedName>
</protein>
<dbReference type="InterPro" id="IPR001753">
    <property type="entry name" value="Enoyl-CoA_hydra/iso"/>
</dbReference>
<evidence type="ECO:0000256" key="1">
    <source>
        <dbReference type="ARBA" id="ARBA00005254"/>
    </source>
</evidence>
<dbReference type="Pfam" id="PF00378">
    <property type="entry name" value="ECH_1"/>
    <property type="match status" value="1"/>
</dbReference>
<evidence type="ECO:0000313" key="3">
    <source>
        <dbReference type="EMBL" id="KGM49149.1"/>
    </source>
</evidence>
<dbReference type="PANTHER" id="PTHR11941">
    <property type="entry name" value="ENOYL-COA HYDRATASE-RELATED"/>
    <property type="match status" value="1"/>
</dbReference>
<dbReference type="RefSeq" id="WP_043748226.1">
    <property type="nucleotide sequence ID" value="NZ_AQQX01000003.1"/>
</dbReference>
<dbReference type="CDD" id="cd06558">
    <property type="entry name" value="crotonase-like"/>
    <property type="match status" value="1"/>
</dbReference>
<dbReference type="AlphaFoldDB" id="A0A0A0EFG6"/>
<dbReference type="GO" id="GO:0006635">
    <property type="term" value="P:fatty acid beta-oxidation"/>
    <property type="evidence" value="ECO:0007669"/>
    <property type="project" value="TreeGrafter"/>
</dbReference>
<dbReference type="OrthoDB" id="9777711at2"/>
<keyword evidence="2" id="KW-0456">Lyase</keyword>